<gene>
    <name evidence="1" type="primary">VP2</name>
</gene>
<accession>A0A8E8R703</accession>
<evidence type="ECO:0000313" key="1">
    <source>
        <dbReference type="EMBL" id="QWF36633.1"/>
    </source>
</evidence>
<name>A0A8E8R703_9REOV</name>
<proteinExistence type="predicted"/>
<reference evidence="1" key="1">
    <citation type="submission" date="2021-03" db="EMBL/GenBank/DDBJ databases">
        <title>New orbiviruses detected in biting midges and mosquitoes from the Zambezi region, Namibia.</title>
        <authorList>
            <person name="Guggemos H.D."/>
            <person name="Fendt M."/>
            <person name="Hermanns K."/>
            <person name="Hieke C."/>
            <person name="Heyde V."/>
            <person name="Mfune J.K.E."/>
            <person name="Borgemeister C."/>
            <person name="Junglen S."/>
        </authorList>
    </citation>
    <scope>NUCLEOTIDE SEQUENCE</scope>
    <source>
        <strain evidence="1">CP67-NA-2018</strain>
    </source>
</reference>
<dbReference type="EMBL" id="MW815108">
    <property type="protein sequence ID" value="QWF36633.1"/>
    <property type="molecule type" value="Genomic_RNA"/>
</dbReference>
<organism evidence="1">
    <name type="scientific">Mudumu virus</name>
    <dbReference type="NCBI Taxonomy" id="2841875"/>
    <lineage>
        <taxon>Viruses</taxon>
        <taxon>Riboviria</taxon>
        <taxon>Orthornavirae</taxon>
        <taxon>Duplornaviricota</taxon>
        <taxon>Resentoviricetes</taxon>
        <taxon>Reovirales</taxon>
        <taxon>Sedoreoviridae</taxon>
        <taxon>Orbivirus</taxon>
    </lineage>
</organism>
<protein>
    <submittedName>
        <fullName evidence="1">Major outer capsid protein</fullName>
    </submittedName>
</protein>
<sequence>MAEWNFLVADFEGKDEYYNILSRELDGCIDISTAFREISDRTLDSAYSPTDYRKTWTKDELANQRYSYAIRNSNEYEKSVRQRYFLINSAIKRVQDINNKSVTKNDVIQASSLYDQNIRVPYDDRIACYNLGCGTLKLSYPCHSTSYLHIRSLCSCSEDSHEGLAEEFKMLNIERALCIFMPKIQNIHNDGKYNKDDLDEFLDAYTLDRLEVDTLYKDEINDIRSQYNRYGTFSRTVFLNERRRIVSSTDQKVPFDAYVTGTPGLNASADDKKQFTKNVNTIKELYECIHKNCRYGPDFYFSGTSSANYIFKNLADTNIFIPESIQEPSTRWEEARQSWTLFPDIKKRITEVFKKFDDFCIYRQVTESILFRMLEVAYMMRIYTDITMKKRAEAKGNVSRFKQTFSLPVSLYRKIRPLTYTARFIVLFFSQLDNLSDSEISKAVAADRRFRSVAYGDISLFQWIDEFYPEHRSVLDLIDGIKLFNLSSRDIILRIMTMQRIALFTGFYPGLIMSENTDANSDKCNHHFPYFSASQVENKYKFSDYYLAMKTVSFQFSSEYTTRVTLHHMIPSMTSFISNDTILSVDDPRDRYELEDQRTDLWSAFISMRENERKNKYESSMGSAYSQWNDKMKKLDESEKTAAEKRYELVKFAKGLNHLCDKFLKPNFTKIANSARVEYQNLFLQELYLSRCLTPSTSCSFVVPIESPRKTHLQIIVGDKFTTFRSLEFELNSRFPDIHPESKVMLIIGRGQSKHNVEVKVTGSFSVKVRVFSDRNLTGNLITVRHNAMRRGTSFYFTKLGNF</sequence>